<dbReference type="InterPro" id="IPR004360">
    <property type="entry name" value="Glyas_Fos-R_dOase_dom"/>
</dbReference>
<dbReference type="SUPFAM" id="SSF54593">
    <property type="entry name" value="Glyoxalase/Bleomycin resistance protein/Dihydroxybiphenyl dioxygenase"/>
    <property type="match status" value="1"/>
</dbReference>
<dbReference type="PROSITE" id="PS51819">
    <property type="entry name" value="VOC"/>
    <property type="match status" value="1"/>
</dbReference>
<evidence type="ECO:0000313" key="3">
    <source>
        <dbReference type="Proteomes" id="UP000503540"/>
    </source>
</evidence>
<keyword evidence="3" id="KW-1185">Reference proteome</keyword>
<dbReference type="InterPro" id="IPR029068">
    <property type="entry name" value="Glyas_Bleomycin-R_OHBP_Dase"/>
</dbReference>
<dbReference type="KEGG" id="nah:F5544_34470"/>
<name>A0A6G9YNS2_9NOCA</name>
<feature type="domain" description="VOC" evidence="1">
    <location>
        <begin position="6"/>
        <end position="125"/>
    </location>
</feature>
<protein>
    <submittedName>
        <fullName evidence="2">VOC family protein</fullName>
    </submittedName>
</protein>
<accession>A0A6G9YNS2</accession>
<dbReference type="InterPro" id="IPR037523">
    <property type="entry name" value="VOC_core"/>
</dbReference>
<dbReference type="Pfam" id="PF00903">
    <property type="entry name" value="Glyoxalase"/>
    <property type="match status" value="1"/>
</dbReference>
<organism evidence="2 3">
    <name type="scientific">Nocardia arthritidis</name>
    <dbReference type="NCBI Taxonomy" id="228602"/>
    <lineage>
        <taxon>Bacteria</taxon>
        <taxon>Bacillati</taxon>
        <taxon>Actinomycetota</taxon>
        <taxon>Actinomycetes</taxon>
        <taxon>Mycobacteriales</taxon>
        <taxon>Nocardiaceae</taxon>
        <taxon>Nocardia</taxon>
    </lineage>
</organism>
<sequence>MRTLAAAEVVAFAPSTDLDRSRRFFADVLGLAIVEQTPFACVVRGGNATIRITAVESLVPQPFTILGWTVADIAATVAELGAAGVTFLRYEGMSQDADGIWTTPGGDKIAWFPDPDGNVFSLTGFAR</sequence>
<proteinExistence type="predicted"/>
<dbReference type="CDD" id="cd06587">
    <property type="entry name" value="VOC"/>
    <property type="match status" value="1"/>
</dbReference>
<dbReference type="Proteomes" id="UP000503540">
    <property type="component" value="Chromosome"/>
</dbReference>
<evidence type="ECO:0000259" key="1">
    <source>
        <dbReference type="PROSITE" id="PS51819"/>
    </source>
</evidence>
<reference evidence="2 3" key="1">
    <citation type="journal article" date="2019" name="ACS Chem. Biol.">
        <title>Identification and Mobilization of a Cryptic Antibiotic Biosynthesis Gene Locus from a Human-Pathogenic Nocardia Isolate.</title>
        <authorList>
            <person name="Herisse M."/>
            <person name="Ishida K."/>
            <person name="Porter J.L."/>
            <person name="Howden B."/>
            <person name="Hertweck C."/>
            <person name="Stinear T.P."/>
            <person name="Pidot S.J."/>
        </authorList>
    </citation>
    <scope>NUCLEOTIDE SEQUENCE [LARGE SCALE GENOMIC DNA]</scope>
    <source>
        <strain evidence="2 3">AUSMDU00012717</strain>
    </source>
</reference>
<evidence type="ECO:0000313" key="2">
    <source>
        <dbReference type="EMBL" id="QIS14727.1"/>
    </source>
</evidence>
<dbReference type="Gene3D" id="3.10.180.10">
    <property type="entry name" value="2,3-Dihydroxybiphenyl 1,2-Dioxygenase, domain 1"/>
    <property type="match status" value="1"/>
</dbReference>
<dbReference type="RefSeq" id="WP_167477087.1">
    <property type="nucleotide sequence ID" value="NZ_CP046172.1"/>
</dbReference>
<dbReference type="EMBL" id="CP046172">
    <property type="protein sequence ID" value="QIS14727.1"/>
    <property type="molecule type" value="Genomic_DNA"/>
</dbReference>
<gene>
    <name evidence="2" type="ORF">F5544_34470</name>
</gene>
<dbReference type="AlphaFoldDB" id="A0A6G9YNS2"/>